<proteinExistence type="predicted"/>
<dbReference type="InterPro" id="IPR016125">
    <property type="entry name" value="Peptidase_C15-like"/>
</dbReference>
<protein>
    <submittedName>
        <fullName evidence="1">Uncharacterized protein</fullName>
    </submittedName>
</protein>
<dbReference type="FunFam" id="3.40.630.20:FF:000003">
    <property type="entry name" value="Pyrrolidone-carboxylate peptidase isoform A"/>
    <property type="match status" value="1"/>
</dbReference>
<organism evidence="1 2">
    <name type="scientific">Paramecium pentaurelia</name>
    <dbReference type="NCBI Taxonomy" id="43138"/>
    <lineage>
        <taxon>Eukaryota</taxon>
        <taxon>Sar</taxon>
        <taxon>Alveolata</taxon>
        <taxon>Ciliophora</taxon>
        <taxon>Intramacronucleata</taxon>
        <taxon>Oligohymenophorea</taxon>
        <taxon>Peniculida</taxon>
        <taxon>Parameciidae</taxon>
        <taxon>Paramecium</taxon>
    </lineage>
</organism>
<dbReference type="AlphaFoldDB" id="A0A8S1VRS8"/>
<dbReference type="EMBL" id="CAJJDO010000074">
    <property type="protein sequence ID" value="CAD8180324.1"/>
    <property type="molecule type" value="Genomic_DNA"/>
</dbReference>
<dbReference type="PANTHER" id="PTHR23402">
    <property type="entry name" value="PROTEASE FAMILY C15 PYROGLUTAMYL-PEPTIDASE I-RELATED"/>
    <property type="match status" value="1"/>
</dbReference>
<evidence type="ECO:0000313" key="2">
    <source>
        <dbReference type="Proteomes" id="UP000689195"/>
    </source>
</evidence>
<sequence length="495" mass="58123">MDNNQKLQITISAFGKFGNVITNPTSVIVSEFTEQFKKKYNIIHSEVLEVSTVACQEYLNKLPNHTLNIHFGVYDGSQEFNIEQCGYNLKDFGIPDMKGYLAHNECIEKDCKKDLCRQTKINTELLVQKLQENFPVEESTDPGRYICNFIYYCSLLKSLGCPQSACLFVHFPAFRTIAQEKQVDFVENLLITIHEMHQSGHLKPYLQVHFQPLTERIERKKQTLMKNVLVRNVHAQRIKRSFSLPHNQRFLYRFETLPKNLCPSRKGTGEELQIRQQSPQKRDSLVTNLKLSQKNIEMKERQQRKSCDCSLCGKETNFQRDSMKDGVFIIQQIKEQEALSNKFQRTQKKQYEKLYPQYLNMKSIQIEESGDPNNDFIINSFEHLEDVPTQTCPNKIKSKSSFFDFFLIKQQQIVVDQRRKFSNHRKNFDKFRSIPFLPNDFQKVLTPRTPATMTTTLVPSPRKLKANVQMYLKPINKPQKQHNRLLTLPEFRQFI</sequence>
<dbReference type="Pfam" id="PF01470">
    <property type="entry name" value="Peptidase_C15"/>
    <property type="match status" value="1"/>
</dbReference>
<dbReference type="OrthoDB" id="407146at2759"/>
<name>A0A8S1VRS8_9CILI</name>
<gene>
    <name evidence="1" type="ORF">PPENT_87.1.T0740049</name>
</gene>
<reference evidence="1" key="1">
    <citation type="submission" date="2021-01" db="EMBL/GenBank/DDBJ databases">
        <authorList>
            <consortium name="Genoscope - CEA"/>
            <person name="William W."/>
        </authorList>
    </citation>
    <scope>NUCLEOTIDE SEQUENCE</scope>
</reference>
<dbReference type="PANTHER" id="PTHR23402:SF1">
    <property type="entry name" value="PYROGLUTAMYL-PEPTIDASE I"/>
    <property type="match status" value="1"/>
</dbReference>
<dbReference type="Proteomes" id="UP000689195">
    <property type="component" value="Unassembled WGS sequence"/>
</dbReference>
<keyword evidence="2" id="KW-1185">Reference proteome</keyword>
<comment type="caution">
    <text evidence="1">The sequence shown here is derived from an EMBL/GenBank/DDBJ whole genome shotgun (WGS) entry which is preliminary data.</text>
</comment>
<accession>A0A8S1VRS8</accession>
<evidence type="ECO:0000313" key="1">
    <source>
        <dbReference type="EMBL" id="CAD8180324.1"/>
    </source>
</evidence>